<accession>A0AAD5X5S3</accession>
<dbReference type="GO" id="GO:0009298">
    <property type="term" value="P:GDP-mannose biosynthetic process"/>
    <property type="evidence" value="ECO:0007669"/>
    <property type="project" value="InterPro"/>
</dbReference>
<reference evidence="11" key="1">
    <citation type="submission" date="2020-05" db="EMBL/GenBank/DDBJ databases">
        <title>Phylogenomic resolution of chytrid fungi.</title>
        <authorList>
            <person name="Stajich J.E."/>
            <person name="Amses K."/>
            <person name="Simmons R."/>
            <person name="Seto K."/>
            <person name="Myers J."/>
            <person name="Bonds A."/>
            <person name="Quandt C.A."/>
            <person name="Barry K."/>
            <person name="Liu P."/>
            <person name="Grigoriev I."/>
            <person name="Longcore J.E."/>
            <person name="James T.Y."/>
        </authorList>
    </citation>
    <scope>NUCLEOTIDE SEQUENCE</scope>
    <source>
        <strain evidence="11">JEL0318</strain>
    </source>
</reference>
<evidence type="ECO:0000256" key="1">
    <source>
        <dbReference type="ARBA" id="ARBA00004823"/>
    </source>
</evidence>
<dbReference type="InterPro" id="IPR056729">
    <property type="entry name" value="GMPPB_C"/>
</dbReference>
<evidence type="ECO:0000313" key="12">
    <source>
        <dbReference type="Proteomes" id="UP001212841"/>
    </source>
</evidence>
<feature type="domain" description="Mannose-1-phosphate guanyltransferase C-terminal" evidence="10">
    <location>
        <begin position="250"/>
        <end position="300"/>
    </location>
</feature>
<evidence type="ECO:0000256" key="8">
    <source>
        <dbReference type="ARBA" id="ARBA00047343"/>
    </source>
</evidence>
<comment type="caution">
    <text evidence="11">The sequence shown here is derived from an EMBL/GenBank/DDBJ whole genome shotgun (WGS) entry which is preliminary data.</text>
</comment>
<proteinExistence type="inferred from homology"/>
<dbReference type="InterPro" id="IPR045233">
    <property type="entry name" value="GMPPB_N"/>
</dbReference>
<sequence length="370" mass="40839">MKALILVGGFGTRLRPLTFTKPKPLVDFANQPMILHQIEALVAVGVKDIVLAVNYQPEIMVDAMNKIEERFHVKIHFSIEPEPLGTAGPLALASEILKKDDEPFFVLNSDVICEFPFQQLLEFHRSHGCEGTLMTTPVDDPSKYGVILLKKGTTQIERFVEKPTVWVGDQINAGIYIFNPSMLSRIQPRPMSIEQEVFPPMAKDGQLHAMPLGGFWADVGQPRDFITGTALYLQSLQTKSPERLSTGPHITGNVLIDPSAKIGNGCKIGPNVVIGPNVTIGDGVRLNRSVIMKGSTVHEVSEKGAVQCQGLYKLTRVLERMGQGLNHCLVLVCGQVGTPRRNYGFGRGKKVVVRATASTWSQRFPFFFCF</sequence>
<organism evidence="11 12">
    <name type="scientific">Rhizophlyctis rosea</name>
    <dbReference type="NCBI Taxonomy" id="64517"/>
    <lineage>
        <taxon>Eukaryota</taxon>
        <taxon>Fungi</taxon>
        <taxon>Fungi incertae sedis</taxon>
        <taxon>Chytridiomycota</taxon>
        <taxon>Chytridiomycota incertae sedis</taxon>
        <taxon>Chytridiomycetes</taxon>
        <taxon>Rhizophlyctidales</taxon>
        <taxon>Rhizophlyctidaceae</taxon>
        <taxon>Rhizophlyctis</taxon>
    </lineage>
</organism>
<keyword evidence="4" id="KW-0808">Transferase</keyword>
<evidence type="ECO:0000256" key="4">
    <source>
        <dbReference type="ARBA" id="ARBA00022679"/>
    </source>
</evidence>
<dbReference type="EC" id="2.7.7.13" evidence="3"/>
<evidence type="ECO:0000256" key="5">
    <source>
        <dbReference type="ARBA" id="ARBA00022741"/>
    </source>
</evidence>
<dbReference type="EMBL" id="JADGJD010000223">
    <property type="protein sequence ID" value="KAJ3053258.1"/>
    <property type="molecule type" value="Genomic_DNA"/>
</dbReference>
<keyword evidence="6" id="KW-0342">GTP-binding</keyword>
<dbReference type="PROSITE" id="PS00101">
    <property type="entry name" value="HEXAPEP_TRANSFERASES"/>
    <property type="match status" value="1"/>
</dbReference>
<dbReference type="Proteomes" id="UP001212841">
    <property type="component" value="Unassembled WGS sequence"/>
</dbReference>
<keyword evidence="5" id="KW-0547">Nucleotide-binding</keyword>
<dbReference type="CDD" id="cd06425">
    <property type="entry name" value="M1P_guanylylT_B_like_N"/>
    <property type="match status" value="1"/>
</dbReference>
<keyword evidence="7" id="KW-0131">Cell cycle</keyword>
<evidence type="ECO:0000313" key="11">
    <source>
        <dbReference type="EMBL" id="KAJ3053258.1"/>
    </source>
</evidence>
<protein>
    <recommendedName>
        <fullName evidence="3">mannose-1-phosphate guanylyltransferase</fullName>
        <ecNumber evidence="3">2.7.7.13</ecNumber>
    </recommendedName>
</protein>
<dbReference type="Gene3D" id="3.90.550.10">
    <property type="entry name" value="Spore Coat Polysaccharide Biosynthesis Protein SpsA, Chain A"/>
    <property type="match status" value="1"/>
</dbReference>
<evidence type="ECO:0000256" key="7">
    <source>
        <dbReference type="ARBA" id="ARBA00023306"/>
    </source>
</evidence>
<dbReference type="Pfam" id="PF25087">
    <property type="entry name" value="GMPPB_C"/>
    <property type="match status" value="1"/>
</dbReference>
<dbReference type="Gene3D" id="2.160.10.10">
    <property type="entry name" value="Hexapeptide repeat proteins"/>
    <property type="match status" value="1"/>
</dbReference>
<evidence type="ECO:0000256" key="6">
    <source>
        <dbReference type="ARBA" id="ARBA00023134"/>
    </source>
</evidence>
<comment type="catalytic activity">
    <reaction evidence="8">
        <text>alpha-D-mannose 1-phosphate + GTP + H(+) = GDP-alpha-D-mannose + diphosphate</text>
        <dbReference type="Rhea" id="RHEA:15229"/>
        <dbReference type="ChEBI" id="CHEBI:15378"/>
        <dbReference type="ChEBI" id="CHEBI:33019"/>
        <dbReference type="ChEBI" id="CHEBI:37565"/>
        <dbReference type="ChEBI" id="CHEBI:57527"/>
        <dbReference type="ChEBI" id="CHEBI:58409"/>
        <dbReference type="EC" id="2.7.7.13"/>
    </reaction>
</comment>
<dbReference type="SUPFAM" id="SSF53448">
    <property type="entry name" value="Nucleotide-diphospho-sugar transferases"/>
    <property type="match status" value="1"/>
</dbReference>
<comment type="pathway">
    <text evidence="1">Nucleotide-sugar biosynthesis; GDP-alpha-D-mannose biosynthesis; GDP-alpha-D-mannose from alpha-D-mannose 1-phosphate (GTP route): step 1/1.</text>
</comment>
<evidence type="ECO:0000256" key="3">
    <source>
        <dbReference type="ARBA" id="ARBA00012387"/>
    </source>
</evidence>
<dbReference type="PANTHER" id="PTHR22572">
    <property type="entry name" value="SUGAR-1-PHOSPHATE GUANYL TRANSFERASE"/>
    <property type="match status" value="1"/>
</dbReference>
<comment type="similarity">
    <text evidence="2">Belongs to the transferase hexapeptide repeat family.</text>
</comment>
<dbReference type="InterPro" id="IPR005835">
    <property type="entry name" value="NTP_transferase_dom"/>
</dbReference>
<keyword evidence="12" id="KW-1185">Reference proteome</keyword>
<dbReference type="InterPro" id="IPR018357">
    <property type="entry name" value="Hexapep_transf_CS"/>
</dbReference>
<dbReference type="GO" id="GO:0004475">
    <property type="term" value="F:mannose-1-phosphate guanylyltransferase (GTP) activity"/>
    <property type="evidence" value="ECO:0007669"/>
    <property type="project" value="UniProtKB-EC"/>
</dbReference>
<evidence type="ECO:0000259" key="10">
    <source>
        <dbReference type="Pfam" id="PF25087"/>
    </source>
</evidence>
<evidence type="ECO:0000259" key="9">
    <source>
        <dbReference type="Pfam" id="PF00483"/>
    </source>
</evidence>
<name>A0AAD5X5S3_9FUNG</name>
<gene>
    <name evidence="11" type="primary">MPG1_1</name>
    <name evidence="11" type="ORF">HK097_004693</name>
</gene>
<feature type="domain" description="Nucleotidyl transferase" evidence="9">
    <location>
        <begin position="2"/>
        <end position="234"/>
    </location>
</feature>
<dbReference type="GO" id="GO:0005525">
    <property type="term" value="F:GTP binding"/>
    <property type="evidence" value="ECO:0007669"/>
    <property type="project" value="UniProtKB-KW"/>
</dbReference>
<dbReference type="InterPro" id="IPR029044">
    <property type="entry name" value="Nucleotide-diphossugar_trans"/>
</dbReference>
<dbReference type="FunFam" id="3.90.550.10:FF:000013">
    <property type="entry name" value="mannose-1-phosphate guanyltransferase beta"/>
    <property type="match status" value="1"/>
</dbReference>
<dbReference type="AlphaFoldDB" id="A0AAD5X5S3"/>
<dbReference type="Pfam" id="PF00483">
    <property type="entry name" value="NTP_transferase"/>
    <property type="match status" value="1"/>
</dbReference>
<evidence type="ECO:0000256" key="2">
    <source>
        <dbReference type="ARBA" id="ARBA00007274"/>
    </source>
</evidence>
<dbReference type="InterPro" id="IPR050486">
    <property type="entry name" value="Mannose-1P_guanyltransferase"/>
</dbReference>